<dbReference type="AlphaFoldDB" id="S8DY41"/>
<dbReference type="STRING" id="743788.S8DY41"/>
<dbReference type="OrthoDB" id="3164835at2759"/>
<protein>
    <recommendedName>
        <fullName evidence="1">BTB domain-containing protein</fullName>
    </recommendedName>
</protein>
<organism evidence="2 3">
    <name type="scientific">Fomitopsis schrenkii</name>
    <name type="common">Brown rot fungus</name>
    <dbReference type="NCBI Taxonomy" id="2126942"/>
    <lineage>
        <taxon>Eukaryota</taxon>
        <taxon>Fungi</taxon>
        <taxon>Dikarya</taxon>
        <taxon>Basidiomycota</taxon>
        <taxon>Agaricomycotina</taxon>
        <taxon>Agaricomycetes</taxon>
        <taxon>Polyporales</taxon>
        <taxon>Fomitopsis</taxon>
    </lineage>
</organism>
<name>S8DY41_FOMSC</name>
<feature type="non-terminal residue" evidence="2">
    <location>
        <position position="413"/>
    </location>
</feature>
<dbReference type="EMBL" id="KE504195">
    <property type="protein sequence ID" value="EPS96063.1"/>
    <property type="molecule type" value="Genomic_DNA"/>
</dbReference>
<dbReference type="Proteomes" id="UP000015241">
    <property type="component" value="Unassembled WGS sequence"/>
</dbReference>
<dbReference type="InParanoid" id="S8DY41"/>
<reference evidence="2 3" key="1">
    <citation type="journal article" date="2012" name="Science">
        <title>The Paleozoic origin of enzymatic lignin decomposition reconstructed from 31 fungal genomes.</title>
        <authorList>
            <person name="Floudas D."/>
            <person name="Binder M."/>
            <person name="Riley R."/>
            <person name="Barry K."/>
            <person name="Blanchette R.A."/>
            <person name="Henrissat B."/>
            <person name="Martinez A.T."/>
            <person name="Otillar R."/>
            <person name="Spatafora J.W."/>
            <person name="Yadav J.S."/>
            <person name="Aerts A."/>
            <person name="Benoit I."/>
            <person name="Boyd A."/>
            <person name="Carlson A."/>
            <person name="Copeland A."/>
            <person name="Coutinho P.M."/>
            <person name="de Vries R.P."/>
            <person name="Ferreira P."/>
            <person name="Findley K."/>
            <person name="Foster B."/>
            <person name="Gaskell J."/>
            <person name="Glotzer D."/>
            <person name="Gorecki P."/>
            <person name="Heitman J."/>
            <person name="Hesse C."/>
            <person name="Hori C."/>
            <person name="Igarashi K."/>
            <person name="Jurgens J.A."/>
            <person name="Kallen N."/>
            <person name="Kersten P."/>
            <person name="Kohler A."/>
            <person name="Kuees U."/>
            <person name="Kumar T.K.A."/>
            <person name="Kuo A."/>
            <person name="LaButti K."/>
            <person name="Larrondo L.F."/>
            <person name="Lindquist E."/>
            <person name="Ling A."/>
            <person name="Lombard V."/>
            <person name="Lucas S."/>
            <person name="Lundell T."/>
            <person name="Martin R."/>
            <person name="McLaughlin D.J."/>
            <person name="Morgenstern I."/>
            <person name="Morin E."/>
            <person name="Murat C."/>
            <person name="Nagy L.G."/>
            <person name="Nolan M."/>
            <person name="Ohm R.A."/>
            <person name="Patyshakuliyeva A."/>
            <person name="Rokas A."/>
            <person name="Ruiz-Duenas F.J."/>
            <person name="Sabat G."/>
            <person name="Salamov A."/>
            <person name="Samejima M."/>
            <person name="Schmutz J."/>
            <person name="Slot J.C."/>
            <person name="St John F."/>
            <person name="Stenlid J."/>
            <person name="Sun H."/>
            <person name="Sun S."/>
            <person name="Syed K."/>
            <person name="Tsang A."/>
            <person name="Wiebenga A."/>
            <person name="Young D."/>
            <person name="Pisabarro A."/>
            <person name="Eastwood D.C."/>
            <person name="Martin F."/>
            <person name="Cullen D."/>
            <person name="Grigoriev I.V."/>
            <person name="Hibbett D.S."/>
        </authorList>
    </citation>
    <scope>NUCLEOTIDE SEQUENCE</scope>
    <source>
        <strain evidence="3">FP-58527</strain>
    </source>
</reference>
<evidence type="ECO:0000313" key="3">
    <source>
        <dbReference type="Proteomes" id="UP000015241"/>
    </source>
</evidence>
<dbReference type="InterPro" id="IPR011333">
    <property type="entry name" value="SKP1/BTB/POZ_sf"/>
</dbReference>
<dbReference type="SUPFAM" id="SSF54695">
    <property type="entry name" value="POZ domain"/>
    <property type="match status" value="2"/>
</dbReference>
<keyword evidence="3" id="KW-1185">Reference proteome</keyword>
<feature type="domain" description="BTB" evidence="1">
    <location>
        <begin position="248"/>
        <end position="309"/>
    </location>
</feature>
<dbReference type="InterPro" id="IPR000210">
    <property type="entry name" value="BTB/POZ_dom"/>
</dbReference>
<accession>S8DY41</accession>
<evidence type="ECO:0000313" key="2">
    <source>
        <dbReference type="EMBL" id="EPS96063.1"/>
    </source>
</evidence>
<dbReference type="Gene3D" id="3.30.710.10">
    <property type="entry name" value="Potassium Channel Kv1.1, Chain A"/>
    <property type="match status" value="2"/>
</dbReference>
<gene>
    <name evidence="2" type="ORF">FOMPIDRAFT_1131281</name>
</gene>
<dbReference type="SMART" id="SM00225">
    <property type="entry name" value="BTB"/>
    <property type="match status" value="2"/>
</dbReference>
<dbReference type="HOGENOM" id="CLU_034203_2_0_1"/>
<sequence length="413" mass="45918">MATPVAPSVATSLTGPLIPKSQPFLQREPKAVYPFDNANEDADVIFQTADGTMFYLHWPIMRIASPLYRDMSRLPQPPNPNTDTAKSSLPIVTIEESAETFDRLLRMCYPVKRPMFFNVPSVGPVLSAAMKYQMAEPKAILTDFLLLSCPNDPLPVYAVACVHRLELVARRAAETSSAYAASDYTPTMDDIPTASYYKLLLNYWKRTAKPPAFAILVPEFCSSAPPKAVLSGQVLGAKFHPFDDPKHGDTILRSADGIDLHAHAHMLSYASPVFRERFSSASTASTPERVVINASESSLILAALVRFCYPLPDPDLSVWSSDGDRLNDLCYLFDAANKYAAVRAQEFAKRACVESAQKTPLRLYLIASHYGWKGIAEAAALRAIYELVDQQVPEMEFVRAATYRRFLVYREKC</sequence>
<proteinExistence type="predicted"/>
<evidence type="ECO:0000259" key="1">
    <source>
        <dbReference type="PROSITE" id="PS50097"/>
    </source>
</evidence>
<dbReference type="CDD" id="cd18186">
    <property type="entry name" value="BTB_POZ_ZBTB_KLHL-like"/>
    <property type="match status" value="1"/>
</dbReference>
<dbReference type="eggNOG" id="ENOG502R0NQ">
    <property type="taxonomic scope" value="Eukaryota"/>
</dbReference>
<dbReference type="Pfam" id="PF00651">
    <property type="entry name" value="BTB"/>
    <property type="match status" value="2"/>
</dbReference>
<dbReference type="PROSITE" id="PS50097">
    <property type="entry name" value="BTB"/>
    <property type="match status" value="1"/>
</dbReference>